<dbReference type="Gene3D" id="2.40.290.10">
    <property type="match status" value="1"/>
</dbReference>
<dbReference type="AlphaFoldDB" id="A0A7Y6NJF1"/>
<dbReference type="Pfam" id="PF02735">
    <property type="entry name" value="Ku"/>
    <property type="match status" value="1"/>
</dbReference>
<evidence type="ECO:0000313" key="5">
    <source>
        <dbReference type="Proteomes" id="UP000529637"/>
    </source>
</evidence>
<evidence type="ECO:0000259" key="3">
    <source>
        <dbReference type="SMART" id="SM00559"/>
    </source>
</evidence>
<accession>A0A7Y6NJF1</accession>
<organism evidence="4 5">
    <name type="scientific">Piscinibacter koreensis</name>
    <dbReference type="NCBI Taxonomy" id="2742824"/>
    <lineage>
        <taxon>Bacteria</taxon>
        <taxon>Pseudomonadati</taxon>
        <taxon>Pseudomonadota</taxon>
        <taxon>Betaproteobacteria</taxon>
        <taxon>Burkholderiales</taxon>
        <taxon>Sphaerotilaceae</taxon>
        <taxon>Piscinibacter</taxon>
    </lineage>
</organism>
<keyword evidence="1" id="KW-0238">DNA-binding</keyword>
<feature type="region of interest" description="Disordered" evidence="2">
    <location>
        <begin position="51"/>
        <end position="77"/>
    </location>
</feature>
<dbReference type="InterPro" id="IPR016194">
    <property type="entry name" value="SPOC-like_C_dom_sf"/>
</dbReference>
<dbReference type="InterPro" id="IPR009187">
    <property type="entry name" value="Prok_Ku"/>
</dbReference>
<reference evidence="4 5" key="1">
    <citation type="submission" date="2020-06" db="EMBL/GenBank/DDBJ databases">
        <title>Schlegella sp. ID0723 isolated from air conditioner.</title>
        <authorList>
            <person name="Kim D.Y."/>
            <person name="Kim D.-U."/>
        </authorList>
    </citation>
    <scope>NUCLEOTIDE SEQUENCE [LARGE SCALE GENOMIC DNA]</scope>
    <source>
        <strain evidence="4 5">ID0723</strain>
    </source>
</reference>
<name>A0A7Y6NJF1_9BURK</name>
<dbReference type="EMBL" id="JABWMJ010000001">
    <property type="protein sequence ID" value="NUZ04214.1"/>
    <property type="molecule type" value="Genomic_DNA"/>
</dbReference>
<gene>
    <name evidence="4" type="ORF">HQN59_00415</name>
</gene>
<dbReference type="GO" id="GO:0006303">
    <property type="term" value="P:double-strand break repair via nonhomologous end joining"/>
    <property type="evidence" value="ECO:0007669"/>
    <property type="project" value="InterPro"/>
</dbReference>
<feature type="compositionally biased region" description="Acidic residues" evidence="2">
    <location>
        <begin position="52"/>
        <end position="61"/>
    </location>
</feature>
<dbReference type="SMART" id="SM00559">
    <property type="entry name" value="Ku78"/>
    <property type="match status" value="1"/>
</dbReference>
<comment type="caution">
    <text evidence="4">The sequence shown here is derived from an EMBL/GenBank/DDBJ whole genome shotgun (WGS) entry which is preliminary data.</text>
</comment>
<dbReference type="PANTHER" id="PTHR41251:SF1">
    <property type="entry name" value="NON-HOMOLOGOUS END JOINING PROTEIN KU"/>
    <property type="match status" value="1"/>
</dbReference>
<feature type="compositionally biased region" description="Low complexity" evidence="2">
    <location>
        <begin position="383"/>
        <end position="394"/>
    </location>
</feature>
<keyword evidence="5" id="KW-1185">Reference proteome</keyword>
<feature type="region of interest" description="Disordered" evidence="2">
    <location>
        <begin position="95"/>
        <end position="129"/>
    </location>
</feature>
<feature type="domain" description="Ku" evidence="3">
    <location>
        <begin position="136"/>
        <end position="265"/>
    </location>
</feature>
<feature type="region of interest" description="Disordered" evidence="2">
    <location>
        <begin position="339"/>
        <end position="402"/>
    </location>
</feature>
<protein>
    <recommendedName>
        <fullName evidence="3">Ku domain-containing protein</fullName>
    </recommendedName>
</protein>
<evidence type="ECO:0000256" key="2">
    <source>
        <dbReference type="SAM" id="MobiDB-lite"/>
    </source>
</evidence>
<dbReference type="RefSeq" id="WP_176064992.1">
    <property type="nucleotide sequence ID" value="NZ_JABWMJ010000001.1"/>
</dbReference>
<evidence type="ECO:0000256" key="1">
    <source>
        <dbReference type="ARBA" id="ARBA00023125"/>
    </source>
</evidence>
<dbReference type="Proteomes" id="UP000529637">
    <property type="component" value="Unassembled WGS sequence"/>
</dbReference>
<evidence type="ECO:0000313" key="4">
    <source>
        <dbReference type="EMBL" id="NUZ04214.1"/>
    </source>
</evidence>
<dbReference type="InterPro" id="IPR006164">
    <property type="entry name" value="DNA_bd_Ku70/Ku80"/>
</dbReference>
<dbReference type="SUPFAM" id="SSF100939">
    <property type="entry name" value="SPOC domain-like"/>
    <property type="match status" value="1"/>
</dbReference>
<sequence length="402" mass="42682">MPVRSIASLSLSFGLVAIPVKVYSATESSAAVRFKLMGRGGTRLRQQYVAAEEPDDEPDASESDRGEAIPAQAAPEIRSTVAALAPPTLANRAIPAAAPASRSQPAERAASAPAGAAGHSPSAQPMALLPEPPAAPVVIERADMLKGYEYQKGRFVLFTPAELKALADASRQTIDIVSFVPERAVDPIYYDKAYVLAPEKAGRKPYTLLLRAMQSTGRSALARWAWRAKEYVVQIRATEGGLVLQQLLYADEVRALGQFGIELAEVGAGELALAERLIEQIAEERYDPTRFVDEEKQRILAAVERKLAGDAVSQAPAPSPPGQVIDLMAALRASLAASAETTAPAPARSSRKTAAAPATRRRAVDGEPADIRSALAERRPARRAAAPPAAPAKAAPRKARVR</sequence>
<feature type="compositionally biased region" description="Low complexity" evidence="2">
    <location>
        <begin position="339"/>
        <end position="358"/>
    </location>
</feature>
<dbReference type="PANTHER" id="PTHR41251">
    <property type="entry name" value="NON-HOMOLOGOUS END JOINING PROTEIN KU"/>
    <property type="match status" value="1"/>
</dbReference>
<proteinExistence type="predicted"/>
<dbReference type="GO" id="GO:0003690">
    <property type="term" value="F:double-stranded DNA binding"/>
    <property type="evidence" value="ECO:0007669"/>
    <property type="project" value="TreeGrafter"/>
</dbReference>